<evidence type="ECO:0000313" key="3">
    <source>
        <dbReference type="EMBL" id="MDN7799605.1"/>
    </source>
</evidence>
<evidence type="ECO:0000256" key="1">
    <source>
        <dbReference type="ARBA" id="ARBA00008791"/>
    </source>
</evidence>
<dbReference type="RefSeq" id="WP_117337824.1">
    <property type="nucleotide sequence ID" value="NZ_JAUJRV010000050.1"/>
</dbReference>
<evidence type="ECO:0000259" key="2">
    <source>
        <dbReference type="Pfam" id="PF00582"/>
    </source>
</evidence>
<dbReference type="InterPro" id="IPR006016">
    <property type="entry name" value="UspA"/>
</dbReference>
<dbReference type="InterPro" id="IPR006015">
    <property type="entry name" value="Universal_stress_UspA"/>
</dbReference>
<accession>A0AAW7TDK7</accession>
<dbReference type="EMBL" id="JAUJRV010000050">
    <property type="protein sequence ID" value="MDN7799605.1"/>
    <property type="molecule type" value="Genomic_DNA"/>
</dbReference>
<dbReference type="AlphaFoldDB" id="A0AAW7TDK7"/>
<dbReference type="CDD" id="cd00293">
    <property type="entry name" value="USP-like"/>
    <property type="match status" value="1"/>
</dbReference>
<proteinExistence type="inferred from homology"/>
<dbReference type="SUPFAM" id="SSF52402">
    <property type="entry name" value="Adenine nucleotide alpha hydrolases-like"/>
    <property type="match status" value="1"/>
</dbReference>
<organism evidence="3 4">
    <name type="scientific">Burkholderia vietnamiensis</name>
    <dbReference type="NCBI Taxonomy" id="60552"/>
    <lineage>
        <taxon>Bacteria</taxon>
        <taxon>Pseudomonadati</taxon>
        <taxon>Pseudomonadota</taxon>
        <taxon>Betaproteobacteria</taxon>
        <taxon>Burkholderiales</taxon>
        <taxon>Burkholderiaceae</taxon>
        <taxon>Burkholderia</taxon>
        <taxon>Burkholderia cepacia complex</taxon>
    </lineage>
</organism>
<evidence type="ECO:0000313" key="4">
    <source>
        <dbReference type="Proteomes" id="UP001171620"/>
    </source>
</evidence>
<dbReference type="Gene3D" id="3.40.50.620">
    <property type="entry name" value="HUPs"/>
    <property type="match status" value="1"/>
</dbReference>
<gene>
    <name evidence="3" type="ORF">QZM33_32240</name>
</gene>
<dbReference type="Proteomes" id="UP001171620">
    <property type="component" value="Unassembled WGS sequence"/>
</dbReference>
<sequence length="152" mass="16252">MRSVLLAYDGSDSARLAATFAIEMTGRYNAHLHVLCVAAERDLGLEMDTQSLVDQEMTHCEDVLAGLDLGTIENATAGVAVGNAAEEIIRYAREYDIDHIVVGHRGHGLLDRWMIGSVARHVVAFAPCAVTVVRDPPPDEAGGSVNLVEAGK</sequence>
<protein>
    <submittedName>
        <fullName evidence="3">Universal stress protein</fullName>
    </submittedName>
</protein>
<comment type="caution">
    <text evidence="3">The sequence shown here is derived from an EMBL/GenBank/DDBJ whole genome shotgun (WGS) entry which is preliminary data.</text>
</comment>
<feature type="domain" description="UspA" evidence="2">
    <location>
        <begin position="2"/>
        <end position="134"/>
    </location>
</feature>
<dbReference type="PANTHER" id="PTHR46268">
    <property type="entry name" value="STRESS RESPONSE PROTEIN NHAX"/>
    <property type="match status" value="1"/>
</dbReference>
<dbReference type="InterPro" id="IPR014729">
    <property type="entry name" value="Rossmann-like_a/b/a_fold"/>
</dbReference>
<reference evidence="3" key="1">
    <citation type="submission" date="2023-07" db="EMBL/GenBank/DDBJ databases">
        <title>A collection of bacterial strains from the Burkholderia cepacia Research Laboratory and Repository.</title>
        <authorList>
            <person name="Lipuma J."/>
            <person name="Spilker T."/>
            <person name="Caverly L."/>
        </authorList>
    </citation>
    <scope>NUCLEOTIDE SEQUENCE</scope>
    <source>
        <strain evidence="3">AU44268</strain>
    </source>
</reference>
<dbReference type="Pfam" id="PF00582">
    <property type="entry name" value="Usp"/>
    <property type="match status" value="1"/>
</dbReference>
<comment type="similarity">
    <text evidence="1">Belongs to the universal stress protein A family.</text>
</comment>
<dbReference type="PANTHER" id="PTHR46268:SF6">
    <property type="entry name" value="UNIVERSAL STRESS PROTEIN UP12"/>
    <property type="match status" value="1"/>
</dbReference>
<name>A0AAW7TDK7_BURVI</name>
<dbReference type="PRINTS" id="PR01438">
    <property type="entry name" value="UNVRSLSTRESS"/>
</dbReference>